<protein>
    <submittedName>
        <fullName evidence="1">Uncharacterized protein</fullName>
    </submittedName>
</protein>
<proteinExistence type="predicted"/>
<accession>A0A2S6H0Y5</accession>
<evidence type="ECO:0000313" key="1">
    <source>
        <dbReference type="EMBL" id="PPK71091.1"/>
    </source>
</evidence>
<keyword evidence="2" id="KW-1185">Reference proteome</keyword>
<reference evidence="1 2" key="1">
    <citation type="submission" date="2018-02" db="EMBL/GenBank/DDBJ databases">
        <title>Genomic Encyclopedia of Archaeal and Bacterial Type Strains, Phase II (KMG-II): from individual species to whole genera.</title>
        <authorList>
            <person name="Goeker M."/>
        </authorList>
    </citation>
    <scope>NUCLEOTIDE SEQUENCE [LARGE SCALE GENOMIC DNA]</scope>
    <source>
        <strain evidence="1 2">YU 961-1</strain>
    </source>
</reference>
<comment type="caution">
    <text evidence="1">The sequence shown here is derived from an EMBL/GenBank/DDBJ whole genome shotgun (WGS) entry which is preliminary data.</text>
</comment>
<evidence type="ECO:0000313" key="2">
    <source>
        <dbReference type="Proteomes" id="UP000239203"/>
    </source>
</evidence>
<sequence>MGVAVVSTEDDDSIAGLVLTRAGVSTPDVSAATTGLAARAGGTDVLTERTTEQLTEADWLGSLWETCLGARLELRHVTDPREHRVDTYLLVRAPGAAELVSRIADRVPPGLTATVITAESDLKRILLPFPLDPNGIVEIGKTISARPGAGGDTDAPRIAAVTPWRGSTPMTWRRLWTELVAQPVPVLVSTGLRPFRVDDDLKSLLAGHTERLRQLSRSGPSPTGSVFGRRRAPDDFAAAAVPLFADAVDRYADRAFDVRVSLAAAGPLSRRLTHQVAEAVSTGDAAAGLAGRPASITWPGAAEVTTAWQNVTGLGFTRLLRVQDPIDAVGPVERGLATTATVAEATAAFRLPAP</sequence>
<dbReference type="RefSeq" id="WP_104476070.1">
    <property type="nucleotide sequence ID" value="NZ_CP154825.1"/>
</dbReference>
<dbReference type="Proteomes" id="UP000239203">
    <property type="component" value="Unassembled WGS sequence"/>
</dbReference>
<dbReference type="OrthoDB" id="3665323at2"/>
<dbReference type="AlphaFoldDB" id="A0A2S6H0Y5"/>
<name>A0A2S6H0Y5_9PSEU</name>
<gene>
    <name evidence="1" type="ORF">CLV40_101277</name>
</gene>
<organism evidence="1 2">
    <name type="scientific">Actinokineospora auranticolor</name>
    <dbReference type="NCBI Taxonomy" id="155976"/>
    <lineage>
        <taxon>Bacteria</taxon>
        <taxon>Bacillati</taxon>
        <taxon>Actinomycetota</taxon>
        <taxon>Actinomycetes</taxon>
        <taxon>Pseudonocardiales</taxon>
        <taxon>Pseudonocardiaceae</taxon>
        <taxon>Actinokineospora</taxon>
    </lineage>
</organism>
<dbReference type="EMBL" id="PTIX01000001">
    <property type="protein sequence ID" value="PPK71091.1"/>
    <property type="molecule type" value="Genomic_DNA"/>
</dbReference>